<reference evidence="19" key="1">
    <citation type="submission" date="2017-01" db="EMBL/GenBank/DDBJ databases">
        <authorList>
            <person name="Varghese N."/>
            <person name="Submissions S."/>
        </authorList>
    </citation>
    <scope>NUCLEOTIDE SEQUENCE [LARGE SCALE GENOMIC DNA]</scope>
    <source>
        <strain evidence="19">DSM 24913</strain>
    </source>
</reference>
<dbReference type="SMART" id="SM00086">
    <property type="entry name" value="PAC"/>
    <property type="match status" value="4"/>
</dbReference>
<keyword evidence="4" id="KW-0808">Transferase</keyword>
<dbReference type="PROSITE" id="PS50110">
    <property type="entry name" value="RESPONSE_REGULATORY"/>
    <property type="match status" value="2"/>
</dbReference>
<dbReference type="STRING" id="484498.SAMN05421686_109103"/>
<dbReference type="Pfam" id="PF08447">
    <property type="entry name" value="PAS_3"/>
    <property type="match status" value="2"/>
</dbReference>
<dbReference type="CDD" id="cd00130">
    <property type="entry name" value="PAS"/>
    <property type="match status" value="3"/>
</dbReference>
<dbReference type="PROSITE" id="PS50894">
    <property type="entry name" value="HPT"/>
    <property type="match status" value="1"/>
</dbReference>
<dbReference type="SUPFAM" id="SSF55781">
    <property type="entry name" value="GAF domain-like"/>
    <property type="match status" value="1"/>
</dbReference>
<feature type="domain" description="Response regulatory" evidence="14">
    <location>
        <begin position="936"/>
        <end position="1054"/>
    </location>
</feature>
<evidence type="ECO:0000256" key="1">
    <source>
        <dbReference type="ARBA" id="ARBA00000085"/>
    </source>
</evidence>
<dbReference type="EC" id="2.7.13.3" evidence="2"/>
<dbReference type="SMART" id="SM00448">
    <property type="entry name" value="REC"/>
    <property type="match status" value="1"/>
</dbReference>
<feature type="modified residue" description="Phosphohistidine" evidence="11">
    <location>
        <position position="1276"/>
    </location>
</feature>
<comment type="subunit">
    <text evidence="9">At low DSF concentrations, interacts with RpfF.</text>
</comment>
<dbReference type="Gene3D" id="3.30.450.40">
    <property type="match status" value="1"/>
</dbReference>
<dbReference type="GO" id="GO:0000155">
    <property type="term" value="F:phosphorelay sensor kinase activity"/>
    <property type="evidence" value="ECO:0007669"/>
    <property type="project" value="InterPro"/>
</dbReference>
<dbReference type="Gene3D" id="1.10.287.130">
    <property type="match status" value="1"/>
</dbReference>
<gene>
    <name evidence="18" type="ORF">SAMN05421686_109103</name>
</gene>
<dbReference type="SMART" id="SM00091">
    <property type="entry name" value="PAS"/>
    <property type="match status" value="3"/>
</dbReference>
<keyword evidence="6" id="KW-0418">Kinase</keyword>
<dbReference type="InterPro" id="IPR003018">
    <property type="entry name" value="GAF"/>
</dbReference>
<feature type="domain" description="Response regulatory" evidence="14">
    <location>
        <begin position="1075"/>
        <end position="1196"/>
    </location>
</feature>
<feature type="modified residue" description="4-aspartylphosphate" evidence="12">
    <location>
        <position position="1126"/>
    </location>
</feature>
<feature type="domain" description="HPt" evidence="17">
    <location>
        <begin position="1237"/>
        <end position="1330"/>
    </location>
</feature>
<evidence type="ECO:0000259" key="17">
    <source>
        <dbReference type="PROSITE" id="PS50894"/>
    </source>
</evidence>
<dbReference type="SMART" id="SM00388">
    <property type="entry name" value="HisKA"/>
    <property type="match status" value="1"/>
</dbReference>
<comment type="caution">
    <text evidence="12">Lacks conserved residue(s) required for the propagation of feature annotation.</text>
</comment>
<dbReference type="SUPFAM" id="SSF55874">
    <property type="entry name" value="ATPase domain of HSP90 chaperone/DNA topoisomerase II/histidine kinase"/>
    <property type="match status" value="1"/>
</dbReference>
<evidence type="ECO:0000313" key="19">
    <source>
        <dbReference type="Proteomes" id="UP000185639"/>
    </source>
</evidence>
<dbReference type="CDD" id="cd16922">
    <property type="entry name" value="HATPase_EvgS-ArcB-TorS-like"/>
    <property type="match status" value="1"/>
</dbReference>
<dbReference type="InterPro" id="IPR036641">
    <property type="entry name" value="HPT_dom_sf"/>
</dbReference>
<dbReference type="InterPro" id="IPR008207">
    <property type="entry name" value="Sig_transdc_His_kin_Hpt_dom"/>
</dbReference>
<dbReference type="GO" id="GO:0005886">
    <property type="term" value="C:plasma membrane"/>
    <property type="evidence" value="ECO:0007669"/>
    <property type="project" value="UniProtKB-SubCell"/>
</dbReference>
<dbReference type="SUPFAM" id="SSF47226">
    <property type="entry name" value="Histidine-containing phosphotransfer domain, HPT domain"/>
    <property type="match status" value="1"/>
</dbReference>
<dbReference type="Pfam" id="PF01590">
    <property type="entry name" value="GAF"/>
    <property type="match status" value="1"/>
</dbReference>
<evidence type="ECO:0000256" key="10">
    <source>
        <dbReference type="ARBA" id="ARBA00068150"/>
    </source>
</evidence>
<dbReference type="Proteomes" id="UP000185639">
    <property type="component" value="Unassembled WGS sequence"/>
</dbReference>
<keyword evidence="5" id="KW-0547">Nucleotide-binding</keyword>
<dbReference type="EMBL" id="FTOH01000009">
    <property type="protein sequence ID" value="SIT08545.1"/>
    <property type="molecule type" value="Genomic_DNA"/>
</dbReference>
<dbReference type="InterPro" id="IPR001610">
    <property type="entry name" value="PAC"/>
</dbReference>
<dbReference type="InterPro" id="IPR029016">
    <property type="entry name" value="GAF-like_dom_sf"/>
</dbReference>
<dbReference type="OrthoDB" id="9810730at2"/>
<evidence type="ECO:0000256" key="6">
    <source>
        <dbReference type="ARBA" id="ARBA00022777"/>
    </source>
</evidence>
<feature type="domain" description="PAC" evidence="16">
    <location>
        <begin position="88"/>
        <end position="140"/>
    </location>
</feature>
<dbReference type="CDD" id="cd00088">
    <property type="entry name" value="HPT"/>
    <property type="match status" value="1"/>
</dbReference>
<dbReference type="InterPro" id="IPR004358">
    <property type="entry name" value="Sig_transdc_His_kin-like_C"/>
</dbReference>
<evidence type="ECO:0000259" key="15">
    <source>
        <dbReference type="PROSITE" id="PS50112"/>
    </source>
</evidence>
<dbReference type="Pfam" id="PF00072">
    <property type="entry name" value="Response_reg"/>
    <property type="match status" value="1"/>
</dbReference>
<organism evidence="18 19">
    <name type="scientific">Thalassolituus maritimus</name>
    <dbReference type="NCBI Taxonomy" id="484498"/>
    <lineage>
        <taxon>Bacteria</taxon>
        <taxon>Pseudomonadati</taxon>
        <taxon>Pseudomonadota</taxon>
        <taxon>Gammaproteobacteria</taxon>
        <taxon>Oceanospirillales</taxon>
        <taxon>Oceanospirillaceae</taxon>
        <taxon>Thalassolituus</taxon>
    </lineage>
</organism>
<feature type="domain" description="PAC" evidence="16">
    <location>
        <begin position="374"/>
        <end position="425"/>
    </location>
</feature>
<dbReference type="InterPro" id="IPR036097">
    <property type="entry name" value="HisK_dim/P_sf"/>
</dbReference>
<dbReference type="CDD" id="cd00082">
    <property type="entry name" value="HisKA"/>
    <property type="match status" value="1"/>
</dbReference>
<keyword evidence="19" id="KW-1185">Reference proteome</keyword>
<sequence>MPHPTPSFPDTAPGDHWILQKYALDKHAIVAVTDKQGRIEYVNDLFCDISGYEREELIGRTHHMVNSGHHSRQFFEEMFDTLADNDIWRGEICNRRKTGELYWVETTISTQRDETGEITGYVALRTDVTDQHRTLDAMRRLHEITSDRQATIDTKAERILRLGCEIFNLPIGIISHIVDEQYTVRFTLNPENALKPGDNFQLGNTYCSETIAGCHAVAHHHVGDSETQHHPAYANFGLESYLAAPLFLKDKLYGTINFSGPEPRSRAFSTGEIELIQLFAKWMGDELAREETDNELERDRLLLDAVSKQARIGGWELDLTTENLYWTPVTRLIHEVDDDFIPTVDNGIDFYDGDEAKERLREAIASAVEKGKSWDLELPLKTAKGRRIWARAMGTPVMVDGICTRLFGSFQDITEEREQEAEKREEAQRNQLMIESTAIGFWDWNVKTGETSFSERWANIIGYTLDELSPVSIDTWLEACHPDDLERSGELLTQHWEGKLDRYECEARMRHKDGHWIWVHDTGRVVEWDDEGQPLRMIGTHLDITENKLAQTEINISHQRIQLATESAGICIWEHNLITGEMAWDAGMRELYGIAPEVTPPSIKEWESFIHPDDHDWVVTRLKDAIEHTKPFDYEFRIVRADGKERHVRTAAVILSDDHTQGSRVVGMTSDVTQQKENELALLAAKREAESAARTKSDFLATMSHEIRTPMNGVLGMLNLLKDTPLTDDQLNRIRIAQNSAQSLLALINDILDFSKIEANKLELESIEFELNGVLTAATESLASQAETKAVELLVDTSRLHTNTVVGDPGRVRQILVNLLSNAIKFTNEGEVTVSLEQILIDDKWQLSITVKDTGIGIDETKRVNLFNAFNQVDSSTTREFGGSGLGLAIVKNLCERMKGSVSVESTPTVGSAFTATIQLDIAPGATPLPGLNGTRVLAIINNPKSREITRKNLEALGARVDAVGSTADASEILIGDPDSVDLLILSSNIPGEDWRDSSEALAQLPAMDTALRVLMVPVSFRQSERVLESGRLHGHVLKPLNVLNLVEYFHTRKEFDHTGNADVTNKKPTFRDKRVLLVEDNRVNQLVAEEMLTALGIKVVVTENGEEAIQKISSEETPFDLILMDCQMPVMDGYQATRALRHGRAGDQHQSTPVIAMTAHAMTGDKERCLASGMNDYLAKPVDPGLLTSMLERWLLADDGSQDASVSDRAVVIKSQPQTGGKIWDRQQALKRVVGNEKLLNQLIDMFRSEQPVRLSEMTQLLDGGRFEALREVAHNLKGVAGNLGLVAIQKVASRLDQDIRTGNTGTAEMLLDELHEETARLTELLENTSNNEAPVPLIGLRERLVAINHALEQNDYISQKSLEFMLKPLGNAYYEAELGQLAHEITAFENAKAQSRIKSLLQQITESYKNA</sequence>
<dbReference type="PRINTS" id="PR00344">
    <property type="entry name" value="BCTRLSENSOR"/>
</dbReference>
<comment type="catalytic activity">
    <reaction evidence="1">
        <text>ATP + protein L-histidine = ADP + protein N-phospho-L-histidine.</text>
        <dbReference type="EC" id="2.7.13.3"/>
    </reaction>
</comment>
<feature type="domain" description="PAC" evidence="16">
    <location>
        <begin position="632"/>
        <end position="684"/>
    </location>
</feature>
<evidence type="ECO:0000256" key="8">
    <source>
        <dbReference type="ARBA" id="ARBA00023012"/>
    </source>
</evidence>
<dbReference type="InterPro" id="IPR003594">
    <property type="entry name" value="HATPase_dom"/>
</dbReference>
<evidence type="ECO:0000313" key="18">
    <source>
        <dbReference type="EMBL" id="SIT08545.1"/>
    </source>
</evidence>
<dbReference type="SUPFAM" id="SSF55785">
    <property type="entry name" value="PYP-like sensor domain (PAS domain)"/>
    <property type="match status" value="4"/>
</dbReference>
<dbReference type="Pfam" id="PF13426">
    <property type="entry name" value="PAS_9"/>
    <property type="match status" value="2"/>
</dbReference>
<dbReference type="Pfam" id="PF00512">
    <property type="entry name" value="HisKA"/>
    <property type="match status" value="1"/>
</dbReference>
<feature type="domain" description="PAC" evidence="16">
    <location>
        <begin position="503"/>
        <end position="556"/>
    </location>
</feature>
<keyword evidence="7" id="KW-0067">ATP-binding</keyword>
<evidence type="ECO:0000259" key="16">
    <source>
        <dbReference type="PROSITE" id="PS50113"/>
    </source>
</evidence>
<dbReference type="SUPFAM" id="SSF47384">
    <property type="entry name" value="Homodimeric domain of signal transducing histidine kinase"/>
    <property type="match status" value="1"/>
</dbReference>
<dbReference type="PROSITE" id="PS50113">
    <property type="entry name" value="PAC"/>
    <property type="match status" value="4"/>
</dbReference>
<feature type="domain" description="PAS" evidence="15">
    <location>
        <begin position="30"/>
        <end position="61"/>
    </location>
</feature>
<dbReference type="InterPro" id="IPR035965">
    <property type="entry name" value="PAS-like_dom_sf"/>
</dbReference>
<evidence type="ECO:0000256" key="9">
    <source>
        <dbReference type="ARBA" id="ARBA00064003"/>
    </source>
</evidence>
<dbReference type="SUPFAM" id="SSF52172">
    <property type="entry name" value="CheY-like"/>
    <property type="match status" value="2"/>
</dbReference>
<dbReference type="NCBIfam" id="TIGR00229">
    <property type="entry name" value="sensory_box"/>
    <property type="match status" value="3"/>
</dbReference>
<dbReference type="SMART" id="SM00073">
    <property type="entry name" value="HPT"/>
    <property type="match status" value="1"/>
</dbReference>
<dbReference type="InterPro" id="IPR000700">
    <property type="entry name" value="PAS-assoc_C"/>
</dbReference>
<evidence type="ECO:0000256" key="5">
    <source>
        <dbReference type="ARBA" id="ARBA00022741"/>
    </source>
</evidence>
<evidence type="ECO:0000256" key="3">
    <source>
        <dbReference type="ARBA" id="ARBA00022553"/>
    </source>
</evidence>
<dbReference type="InterPro" id="IPR005467">
    <property type="entry name" value="His_kinase_dom"/>
</dbReference>
<keyword evidence="8" id="KW-0902">Two-component regulatory system</keyword>
<dbReference type="PANTHER" id="PTHR45339">
    <property type="entry name" value="HYBRID SIGNAL TRANSDUCTION HISTIDINE KINASE J"/>
    <property type="match status" value="1"/>
</dbReference>
<evidence type="ECO:0000259" key="13">
    <source>
        <dbReference type="PROSITE" id="PS50109"/>
    </source>
</evidence>
<dbReference type="InterPro" id="IPR000014">
    <property type="entry name" value="PAS"/>
</dbReference>
<evidence type="ECO:0000256" key="12">
    <source>
        <dbReference type="PROSITE-ProRule" id="PRU00169"/>
    </source>
</evidence>
<dbReference type="InterPro" id="IPR036890">
    <property type="entry name" value="HATPase_C_sf"/>
</dbReference>
<dbReference type="Pfam" id="PF01627">
    <property type="entry name" value="Hpt"/>
    <property type="match status" value="1"/>
</dbReference>
<feature type="domain" description="Histidine kinase" evidence="13">
    <location>
        <begin position="702"/>
        <end position="922"/>
    </location>
</feature>
<dbReference type="Gene3D" id="3.30.450.20">
    <property type="entry name" value="PAS domain"/>
    <property type="match status" value="4"/>
</dbReference>
<dbReference type="Pfam" id="PF02518">
    <property type="entry name" value="HATPase_c"/>
    <property type="match status" value="1"/>
</dbReference>
<dbReference type="PANTHER" id="PTHR45339:SF5">
    <property type="entry name" value="HISTIDINE KINASE"/>
    <property type="match status" value="1"/>
</dbReference>
<dbReference type="Gene3D" id="1.20.120.160">
    <property type="entry name" value="HPT domain"/>
    <property type="match status" value="1"/>
</dbReference>
<dbReference type="InterPro" id="IPR011006">
    <property type="entry name" value="CheY-like_superfamily"/>
</dbReference>
<evidence type="ECO:0000256" key="4">
    <source>
        <dbReference type="ARBA" id="ARBA00022679"/>
    </source>
</evidence>
<evidence type="ECO:0000256" key="7">
    <source>
        <dbReference type="ARBA" id="ARBA00022840"/>
    </source>
</evidence>
<dbReference type="Gene3D" id="3.30.565.10">
    <property type="entry name" value="Histidine kinase-like ATPase, C-terminal domain"/>
    <property type="match status" value="1"/>
</dbReference>
<dbReference type="InterPro" id="IPR003661">
    <property type="entry name" value="HisK_dim/P_dom"/>
</dbReference>
<dbReference type="Gene3D" id="3.40.50.2300">
    <property type="match status" value="2"/>
</dbReference>
<dbReference type="FunFam" id="1.10.287.130:FF:000002">
    <property type="entry name" value="Two-component osmosensing histidine kinase"/>
    <property type="match status" value="1"/>
</dbReference>
<keyword evidence="3 12" id="KW-0597">Phosphoprotein</keyword>
<name>A0A1N7PD21_9GAMM</name>
<accession>A0A1N7PD21</accession>
<dbReference type="CDD" id="cd17546">
    <property type="entry name" value="REC_hyHK_CKI1_RcsC-like"/>
    <property type="match status" value="1"/>
</dbReference>
<proteinExistence type="predicted"/>
<dbReference type="InterPro" id="IPR013655">
    <property type="entry name" value="PAS_fold_3"/>
</dbReference>
<dbReference type="PROSITE" id="PS50112">
    <property type="entry name" value="PAS"/>
    <property type="match status" value="1"/>
</dbReference>
<dbReference type="FunFam" id="3.30.565.10:FF:000010">
    <property type="entry name" value="Sensor histidine kinase RcsC"/>
    <property type="match status" value="1"/>
</dbReference>
<dbReference type="SMART" id="SM00387">
    <property type="entry name" value="HATPase_c"/>
    <property type="match status" value="1"/>
</dbReference>
<protein>
    <recommendedName>
        <fullName evidence="10">Sensory/regulatory protein RpfC</fullName>
        <ecNumber evidence="2">2.7.13.3</ecNumber>
    </recommendedName>
</protein>
<dbReference type="InterPro" id="IPR001789">
    <property type="entry name" value="Sig_transdc_resp-reg_receiver"/>
</dbReference>
<dbReference type="PROSITE" id="PS50109">
    <property type="entry name" value="HIS_KIN"/>
    <property type="match status" value="1"/>
</dbReference>
<dbReference type="RefSeq" id="WP_076517164.1">
    <property type="nucleotide sequence ID" value="NZ_FTOH01000009.1"/>
</dbReference>
<evidence type="ECO:0000256" key="11">
    <source>
        <dbReference type="PROSITE-ProRule" id="PRU00110"/>
    </source>
</evidence>
<evidence type="ECO:0000256" key="2">
    <source>
        <dbReference type="ARBA" id="ARBA00012438"/>
    </source>
</evidence>
<evidence type="ECO:0000259" key="14">
    <source>
        <dbReference type="PROSITE" id="PS50110"/>
    </source>
</evidence>
<dbReference type="GO" id="GO:0005524">
    <property type="term" value="F:ATP binding"/>
    <property type="evidence" value="ECO:0007669"/>
    <property type="project" value="UniProtKB-KW"/>
</dbReference>